<feature type="domain" description="Flavodoxin-like fold" evidence="3">
    <location>
        <begin position="1"/>
        <end position="181"/>
    </location>
</feature>
<dbReference type="EMBL" id="WUUL01000006">
    <property type="protein sequence ID" value="MXQ54093.1"/>
    <property type="molecule type" value="Genomic_DNA"/>
</dbReference>
<sequence length="191" mass="22212">MKVLTVVSHPRTQSLTFSATNRFVQGLIEAGHETEILDLHRIGFNPVLWEEDEPDWSGKSKLYSPEVEQEIERMKQFDALAYVFPLWWFSMPAMLKGYIDRVWNQGFAYGSSRLHHQHVLWFILAAASREHLEKREYDKMIAHHLNVGLSSYVGISNSQVEYLYDTLNGDPQHIEKLLDKAYQLGLNYAKT</sequence>
<dbReference type="Proteomes" id="UP000430692">
    <property type="component" value="Unassembled WGS sequence"/>
</dbReference>
<comment type="caution">
    <text evidence="4">The sequence shown here is derived from an EMBL/GenBank/DDBJ whole genome shotgun (WGS) entry which is preliminary data.</text>
</comment>
<organism evidence="4 5">
    <name type="scientific">Shimazuella alba</name>
    <dbReference type="NCBI Taxonomy" id="2690964"/>
    <lineage>
        <taxon>Bacteria</taxon>
        <taxon>Bacillati</taxon>
        <taxon>Bacillota</taxon>
        <taxon>Bacilli</taxon>
        <taxon>Bacillales</taxon>
        <taxon>Thermoactinomycetaceae</taxon>
        <taxon>Shimazuella</taxon>
    </lineage>
</organism>
<dbReference type="AlphaFoldDB" id="A0A6I4VSU4"/>
<accession>A0A6I4VSU4</accession>
<dbReference type="Pfam" id="PF02525">
    <property type="entry name" value="Flavodoxin_2"/>
    <property type="match status" value="1"/>
</dbReference>
<dbReference type="EC" id="1.6.99.-" evidence="4"/>
<evidence type="ECO:0000256" key="2">
    <source>
        <dbReference type="ARBA" id="ARBA00023002"/>
    </source>
</evidence>
<comment type="similarity">
    <text evidence="1">Belongs to the NAD(P)H dehydrogenase (quinone) family.</text>
</comment>
<proteinExistence type="inferred from homology"/>
<evidence type="ECO:0000256" key="1">
    <source>
        <dbReference type="ARBA" id="ARBA00006252"/>
    </source>
</evidence>
<dbReference type="Gene3D" id="3.40.50.360">
    <property type="match status" value="1"/>
</dbReference>
<evidence type="ECO:0000259" key="3">
    <source>
        <dbReference type="Pfam" id="PF02525"/>
    </source>
</evidence>
<gene>
    <name evidence="4" type="ORF">GSM42_10275</name>
</gene>
<dbReference type="InterPro" id="IPR029039">
    <property type="entry name" value="Flavoprotein-like_sf"/>
</dbReference>
<dbReference type="PANTHER" id="PTHR10204:SF34">
    <property type="entry name" value="NAD(P)H DEHYDROGENASE [QUINONE] 1 ISOFORM 1"/>
    <property type="match status" value="1"/>
</dbReference>
<dbReference type="PANTHER" id="PTHR10204">
    <property type="entry name" value="NAD P H OXIDOREDUCTASE-RELATED"/>
    <property type="match status" value="1"/>
</dbReference>
<dbReference type="GO" id="GO:0003955">
    <property type="term" value="F:NAD(P)H dehydrogenase (quinone) activity"/>
    <property type="evidence" value="ECO:0007669"/>
    <property type="project" value="TreeGrafter"/>
</dbReference>
<keyword evidence="2 4" id="KW-0560">Oxidoreductase</keyword>
<dbReference type="InterPro" id="IPR003680">
    <property type="entry name" value="Flavodoxin_fold"/>
</dbReference>
<protein>
    <submittedName>
        <fullName evidence="4">NAD(P)H oxidoreductase</fullName>
        <ecNumber evidence="4">1.6.99.-</ecNumber>
    </submittedName>
</protein>
<dbReference type="InterPro" id="IPR051545">
    <property type="entry name" value="NAD(P)H_dehydrogenase_qn"/>
</dbReference>
<dbReference type="NCBIfam" id="NF007280">
    <property type="entry name" value="PRK09739.1"/>
    <property type="match status" value="1"/>
</dbReference>
<evidence type="ECO:0000313" key="5">
    <source>
        <dbReference type="Proteomes" id="UP000430692"/>
    </source>
</evidence>
<dbReference type="GO" id="GO:0005829">
    <property type="term" value="C:cytosol"/>
    <property type="evidence" value="ECO:0007669"/>
    <property type="project" value="TreeGrafter"/>
</dbReference>
<reference evidence="4 5" key="1">
    <citation type="submission" date="2019-12" db="EMBL/GenBank/DDBJ databases">
        <title>Whole-genome analyses of novel actinobacteria.</title>
        <authorList>
            <person name="Sahin N."/>
            <person name="Saygin H."/>
        </authorList>
    </citation>
    <scope>NUCLEOTIDE SEQUENCE [LARGE SCALE GENOMIC DNA]</scope>
    <source>
        <strain evidence="4 5">KC615</strain>
    </source>
</reference>
<dbReference type="RefSeq" id="WP_160801452.1">
    <property type="nucleotide sequence ID" value="NZ_WUUL01000006.1"/>
</dbReference>
<name>A0A6I4VSU4_9BACL</name>
<keyword evidence="5" id="KW-1185">Reference proteome</keyword>
<dbReference type="SUPFAM" id="SSF52218">
    <property type="entry name" value="Flavoproteins"/>
    <property type="match status" value="1"/>
</dbReference>
<evidence type="ECO:0000313" key="4">
    <source>
        <dbReference type="EMBL" id="MXQ54093.1"/>
    </source>
</evidence>